<keyword evidence="10" id="KW-1185">Reference proteome</keyword>
<dbReference type="PANTHER" id="PTHR31313:SF86">
    <property type="entry name" value="ZN(2)-C6 FUNGAL-TYPE DOMAIN-CONTAINING PROTEIN"/>
    <property type="match status" value="1"/>
</dbReference>
<dbReference type="Pfam" id="PF04082">
    <property type="entry name" value="Fungal_trans"/>
    <property type="match status" value="1"/>
</dbReference>
<dbReference type="GO" id="GO:0003677">
    <property type="term" value="F:DNA binding"/>
    <property type="evidence" value="ECO:0007669"/>
    <property type="project" value="UniProtKB-KW"/>
</dbReference>
<dbReference type="InterPro" id="IPR007219">
    <property type="entry name" value="XnlR_reg_dom"/>
</dbReference>
<dbReference type="CDD" id="cd00067">
    <property type="entry name" value="GAL4"/>
    <property type="match status" value="1"/>
</dbReference>
<evidence type="ECO:0000256" key="7">
    <source>
        <dbReference type="ARBA" id="ARBA00023242"/>
    </source>
</evidence>
<keyword evidence="5" id="KW-0238">DNA-binding</keyword>
<evidence type="ECO:0000259" key="8">
    <source>
        <dbReference type="PROSITE" id="PS50048"/>
    </source>
</evidence>
<accession>A0A6A6D9C3</accession>
<sequence length="704" mass="78067">MMQSLSPPPRTASTVARGNAPQLKILARACRFCRARKTKCDTQKPRCGTCTTHNRQCVYSPSTALLNALQEEKASLERCIIALKGASSEERAQLLDSITVTDGKVRLPDSVFLDRPRECIELEPARVDSQGAREHDDGGGLDSADEDYDASNFLCLDERGQIGIYGPTSALHGSSPMKSGASAESEPSEALRNQLIANAALQRQKEHALARLPTICGESGELAMHLLDLHWNRQHHTFLLTYRPAIMRDLMTGGPYCSDFLLNAIFACVSKFSDRIEVRDNPAEPETAGRRFFIRCEEMLARELSASSIPTLVALLLLGSTFIARGLTSKGWLYTGYALRMVYDLGLHLDCKEVAGNAEEIEIRRRVFWGAFICDKLQSLYLGRPITIQLRDSHVSRNFLDTLEEHELWTPYVDPKSPVPDSIAFTTPIYSVSTFQQLCSLSKIMARIVNRFYVIGATAENTKSHLQSADDALTNWYKNLPSHLIFEPWVESANKLGTAAPNVIILLTTFNALVILVHRPFTFDGHLRPTNIPADSWERCTTAARNITSLASAYQNMYSLRRAPYLLSYAVYVSCTIHTRNTTAESGTRHEDTSALILSLKCLDELTVPNSGVSNPAGIIRRLMAANGIPNTLDSIWDGQTPNSQELDALCRLFPPSTPNFVDFGQPQSWTGLGSYGYDSLRGLMDMYMPSLNGDIFDPKDAPI</sequence>
<dbReference type="GO" id="GO:0000981">
    <property type="term" value="F:DNA-binding transcription factor activity, RNA polymerase II-specific"/>
    <property type="evidence" value="ECO:0007669"/>
    <property type="project" value="InterPro"/>
</dbReference>
<dbReference type="InterPro" id="IPR051615">
    <property type="entry name" value="Transcr_Regulatory_Elem"/>
</dbReference>
<organism evidence="9 10">
    <name type="scientific">Zopfia rhizophila CBS 207.26</name>
    <dbReference type="NCBI Taxonomy" id="1314779"/>
    <lineage>
        <taxon>Eukaryota</taxon>
        <taxon>Fungi</taxon>
        <taxon>Dikarya</taxon>
        <taxon>Ascomycota</taxon>
        <taxon>Pezizomycotina</taxon>
        <taxon>Dothideomycetes</taxon>
        <taxon>Dothideomycetes incertae sedis</taxon>
        <taxon>Zopfiaceae</taxon>
        <taxon>Zopfia</taxon>
    </lineage>
</organism>
<keyword evidence="3" id="KW-0862">Zinc</keyword>
<dbReference type="GO" id="GO:0005634">
    <property type="term" value="C:nucleus"/>
    <property type="evidence" value="ECO:0007669"/>
    <property type="project" value="UniProtKB-SubCell"/>
</dbReference>
<dbReference type="PROSITE" id="PS00463">
    <property type="entry name" value="ZN2_CY6_FUNGAL_1"/>
    <property type="match status" value="1"/>
</dbReference>
<evidence type="ECO:0000256" key="5">
    <source>
        <dbReference type="ARBA" id="ARBA00023125"/>
    </source>
</evidence>
<dbReference type="AlphaFoldDB" id="A0A6A6D9C3"/>
<comment type="subcellular location">
    <subcellularLocation>
        <location evidence="1">Nucleus</location>
    </subcellularLocation>
</comment>
<keyword evidence="6" id="KW-0804">Transcription</keyword>
<dbReference type="InterPro" id="IPR036864">
    <property type="entry name" value="Zn2-C6_fun-type_DNA-bd_sf"/>
</dbReference>
<dbReference type="Proteomes" id="UP000800200">
    <property type="component" value="Unassembled WGS sequence"/>
</dbReference>
<dbReference type="Gene3D" id="4.10.240.10">
    <property type="entry name" value="Zn(2)-C6 fungal-type DNA-binding domain"/>
    <property type="match status" value="1"/>
</dbReference>
<evidence type="ECO:0000313" key="10">
    <source>
        <dbReference type="Proteomes" id="UP000800200"/>
    </source>
</evidence>
<dbReference type="CDD" id="cd12148">
    <property type="entry name" value="fungal_TF_MHR"/>
    <property type="match status" value="1"/>
</dbReference>
<dbReference type="SUPFAM" id="SSF57701">
    <property type="entry name" value="Zn2/Cys6 DNA-binding domain"/>
    <property type="match status" value="1"/>
</dbReference>
<evidence type="ECO:0000313" key="9">
    <source>
        <dbReference type="EMBL" id="KAF2176134.1"/>
    </source>
</evidence>
<dbReference type="InterPro" id="IPR001138">
    <property type="entry name" value="Zn2Cys6_DnaBD"/>
</dbReference>
<evidence type="ECO:0000256" key="4">
    <source>
        <dbReference type="ARBA" id="ARBA00023015"/>
    </source>
</evidence>
<gene>
    <name evidence="9" type="ORF">K469DRAFT_679128</name>
</gene>
<dbReference type="Pfam" id="PF00172">
    <property type="entry name" value="Zn_clus"/>
    <property type="match status" value="1"/>
</dbReference>
<dbReference type="PANTHER" id="PTHR31313">
    <property type="entry name" value="TY1 ENHANCER ACTIVATOR"/>
    <property type="match status" value="1"/>
</dbReference>
<name>A0A6A6D9C3_9PEZI</name>
<proteinExistence type="predicted"/>
<protein>
    <recommendedName>
        <fullName evidence="8">Zn(2)-C6 fungal-type domain-containing protein</fullName>
    </recommendedName>
</protein>
<dbReference type="PROSITE" id="PS50048">
    <property type="entry name" value="ZN2_CY6_FUNGAL_2"/>
    <property type="match status" value="1"/>
</dbReference>
<evidence type="ECO:0000256" key="2">
    <source>
        <dbReference type="ARBA" id="ARBA00022723"/>
    </source>
</evidence>
<keyword evidence="2" id="KW-0479">Metal-binding</keyword>
<dbReference type="SMART" id="SM00066">
    <property type="entry name" value="GAL4"/>
    <property type="match status" value="1"/>
</dbReference>
<evidence type="ECO:0000256" key="1">
    <source>
        <dbReference type="ARBA" id="ARBA00004123"/>
    </source>
</evidence>
<dbReference type="GO" id="GO:0006351">
    <property type="term" value="P:DNA-templated transcription"/>
    <property type="evidence" value="ECO:0007669"/>
    <property type="project" value="InterPro"/>
</dbReference>
<evidence type="ECO:0000256" key="3">
    <source>
        <dbReference type="ARBA" id="ARBA00022833"/>
    </source>
</evidence>
<keyword evidence="7" id="KW-0539">Nucleus</keyword>
<reference evidence="9" key="1">
    <citation type="journal article" date="2020" name="Stud. Mycol.">
        <title>101 Dothideomycetes genomes: a test case for predicting lifestyles and emergence of pathogens.</title>
        <authorList>
            <person name="Haridas S."/>
            <person name="Albert R."/>
            <person name="Binder M."/>
            <person name="Bloem J."/>
            <person name="Labutti K."/>
            <person name="Salamov A."/>
            <person name="Andreopoulos B."/>
            <person name="Baker S."/>
            <person name="Barry K."/>
            <person name="Bills G."/>
            <person name="Bluhm B."/>
            <person name="Cannon C."/>
            <person name="Castanera R."/>
            <person name="Culley D."/>
            <person name="Daum C."/>
            <person name="Ezra D."/>
            <person name="Gonzalez J."/>
            <person name="Henrissat B."/>
            <person name="Kuo A."/>
            <person name="Liang C."/>
            <person name="Lipzen A."/>
            <person name="Lutzoni F."/>
            <person name="Magnuson J."/>
            <person name="Mondo S."/>
            <person name="Nolan M."/>
            <person name="Ohm R."/>
            <person name="Pangilinan J."/>
            <person name="Park H.-J."/>
            <person name="Ramirez L."/>
            <person name="Alfaro M."/>
            <person name="Sun H."/>
            <person name="Tritt A."/>
            <person name="Yoshinaga Y."/>
            <person name="Zwiers L.-H."/>
            <person name="Turgeon B."/>
            <person name="Goodwin S."/>
            <person name="Spatafora J."/>
            <person name="Crous P."/>
            <person name="Grigoriev I."/>
        </authorList>
    </citation>
    <scope>NUCLEOTIDE SEQUENCE</scope>
    <source>
        <strain evidence="9">CBS 207.26</strain>
    </source>
</reference>
<feature type="domain" description="Zn(2)-C6 fungal-type" evidence="8">
    <location>
        <begin position="29"/>
        <end position="59"/>
    </location>
</feature>
<keyword evidence="4" id="KW-0805">Transcription regulation</keyword>
<evidence type="ECO:0000256" key="6">
    <source>
        <dbReference type="ARBA" id="ARBA00023163"/>
    </source>
</evidence>
<dbReference type="SMART" id="SM00906">
    <property type="entry name" value="Fungal_trans"/>
    <property type="match status" value="1"/>
</dbReference>
<dbReference type="GO" id="GO:0008270">
    <property type="term" value="F:zinc ion binding"/>
    <property type="evidence" value="ECO:0007669"/>
    <property type="project" value="InterPro"/>
</dbReference>
<dbReference type="OrthoDB" id="4161332at2759"/>
<dbReference type="EMBL" id="ML994714">
    <property type="protein sequence ID" value="KAF2176134.1"/>
    <property type="molecule type" value="Genomic_DNA"/>
</dbReference>